<dbReference type="AlphaFoldDB" id="A0A5J4U7P4"/>
<comment type="caution">
    <text evidence="1">The sequence shown here is derived from an EMBL/GenBank/DDBJ whole genome shotgun (WGS) entry which is preliminary data.</text>
</comment>
<gene>
    <name evidence="1" type="ORF">EZS28_038154</name>
</gene>
<feature type="non-terminal residue" evidence="1">
    <location>
        <position position="215"/>
    </location>
</feature>
<protein>
    <submittedName>
        <fullName evidence="1">Uncharacterized protein</fullName>
    </submittedName>
</protein>
<evidence type="ECO:0000313" key="2">
    <source>
        <dbReference type="Proteomes" id="UP000324800"/>
    </source>
</evidence>
<organism evidence="1 2">
    <name type="scientific">Streblomastix strix</name>
    <dbReference type="NCBI Taxonomy" id="222440"/>
    <lineage>
        <taxon>Eukaryota</taxon>
        <taxon>Metamonada</taxon>
        <taxon>Preaxostyla</taxon>
        <taxon>Oxymonadida</taxon>
        <taxon>Streblomastigidae</taxon>
        <taxon>Streblomastix</taxon>
    </lineage>
</organism>
<sequence length="215" mass="24588">MCAQLHRSMFWQNPARVKNTQIPFVSALIFVYDTVFQQTFSVFPSCPSFSPRTTSTARKFDEFGMLTSTAKFTQLPIQTFASSRWKSRRRRISRKTLSGKDLETIQPRLCFCCKFPRTKPSKRIPAVGGLSRVQGDIREEDSGNIIIVIIDKINHLFAEMNPKMMFVKSLLFESELKVDVAAFAICFVWLQEFFTGELVPVDTSIAMCVCEEEVV</sequence>
<dbReference type="Proteomes" id="UP000324800">
    <property type="component" value="Unassembled WGS sequence"/>
</dbReference>
<dbReference type="EMBL" id="SNRW01019502">
    <property type="protein sequence ID" value="KAA6366318.1"/>
    <property type="molecule type" value="Genomic_DNA"/>
</dbReference>
<accession>A0A5J4U7P4</accession>
<reference evidence="1 2" key="1">
    <citation type="submission" date="2019-03" db="EMBL/GenBank/DDBJ databases">
        <title>Single cell metagenomics reveals metabolic interactions within the superorganism composed of flagellate Streblomastix strix and complex community of Bacteroidetes bacteria on its surface.</title>
        <authorList>
            <person name="Treitli S.C."/>
            <person name="Kolisko M."/>
            <person name="Husnik F."/>
            <person name="Keeling P."/>
            <person name="Hampl V."/>
        </authorList>
    </citation>
    <scope>NUCLEOTIDE SEQUENCE [LARGE SCALE GENOMIC DNA]</scope>
    <source>
        <strain evidence="1">ST1C</strain>
    </source>
</reference>
<evidence type="ECO:0000313" key="1">
    <source>
        <dbReference type="EMBL" id="KAA6366318.1"/>
    </source>
</evidence>
<proteinExistence type="predicted"/>
<name>A0A5J4U7P4_9EUKA</name>